<dbReference type="Proteomes" id="UP000464455">
    <property type="component" value="Segment"/>
</dbReference>
<dbReference type="EMBL" id="MN812213">
    <property type="protein sequence ID" value="QHB39147.1"/>
    <property type="molecule type" value="Genomic_DNA"/>
</dbReference>
<organism evidence="1 2">
    <name type="scientific">Flavobacterium phage vB_FspS_lillamy9-2</name>
    <dbReference type="NCBI Taxonomy" id="2686252"/>
    <lineage>
        <taxon>Viruses</taxon>
        <taxon>Duplodnaviria</taxon>
        <taxon>Heunggongvirae</taxon>
        <taxon>Uroviricota</taxon>
        <taxon>Caudoviricetes</taxon>
        <taxon>Lillamyvirus</taxon>
        <taxon>Lillamyvirus lillamy</taxon>
    </lineage>
</organism>
<accession>A0A6B9LAQ9</accession>
<evidence type="ECO:0000313" key="1">
    <source>
        <dbReference type="EMBL" id="QHB39147.1"/>
    </source>
</evidence>
<proteinExistence type="predicted"/>
<sequence length="114" mass="13531">MRNFEKELENLAMYIQAYEDTSLNDGESLNELLQKINVTLFYLEKERSNFKKLYENRIFELTTDKKMTVARAVNFAEVEVSELYLLRRIMDSAYRVSDAIRTNISFLKSEKRNA</sequence>
<evidence type="ECO:0000313" key="2">
    <source>
        <dbReference type="Proteomes" id="UP000464455"/>
    </source>
</evidence>
<reference evidence="1 2" key="1">
    <citation type="journal article" date="2020" name="Viruses">
        <title>Diversity and Host Interactions Among Virulent and Temperate Baltic Sea Flavobacterium Phages.</title>
        <authorList>
            <person name="Nilsson E."/>
            <person name="Bayfield O.W."/>
            <person name="Lundin D."/>
            <person name="Antson A.A."/>
            <person name="Holmfeldt K."/>
        </authorList>
    </citation>
    <scope>NUCLEOTIDE SEQUENCE [LARGE SCALE GENOMIC DNA]</scope>
</reference>
<protein>
    <submittedName>
        <fullName evidence="1">Uncharacterized protein</fullName>
    </submittedName>
</protein>
<name>A0A6B9LAQ9_9CAUD</name>
<gene>
    <name evidence="1" type="ORF">lillamy92_gp046</name>
</gene>